<feature type="domain" description="Fe-containing alcohol dehydrogenase-like C-terminal" evidence="4">
    <location>
        <begin position="188"/>
        <end position="398"/>
    </location>
</feature>
<name>A0ABR8YZ34_9MICO</name>
<organism evidence="5 6">
    <name type="scientific">Oceanitalea stevensii</name>
    <dbReference type="NCBI Taxonomy" id="2763072"/>
    <lineage>
        <taxon>Bacteria</taxon>
        <taxon>Bacillati</taxon>
        <taxon>Actinomycetota</taxon>
        <taxon>Actinomycetes</taxon>
        <taxon>Micrococcales</taxon>
        <taxon>Bogoriellaceae</taxon>
        <taxon>Georgenia</taxon>
    </lineage>
</organism>
<dbReference type="PANTHER" id="PTHR11496">
    <property type="entry name" value="ALCOHOL DEHYDROGENASE"/>
    <property type="match status" value="1"/>
</dbReference>
<comment type="similarity">
    <text evidence="1">Belongs to the iron-containing alcohol dehydrogenase family.</text>
</comment>
<proteinExistence type="inferred from homology"/>
<sequence>MSMLGVLRGPRQVVFGAGQRHALGALTAALGSRALVCTDARFGATAEFAELVGLLESAGVQVTVFDEVLPDVPVHQVSQCAGLVRYAAPDVIVGMGGGSCIDLAKAVAVVLTHGGEPSDYYGELRVPGPVIPVVALPTTAGTGSEVTPVAVLTDPERVSKVGISSPHLIPHTAVCDPELTLGCPPALTASAGADALSHGIEAFTAVRRPVTTELATERVFVGKNELTDSYALMAVRQVARSLHRAWSDPSDMGAREAMMLGATAGGFALGTSGTAAAHALQYPVGALTHTPHGIGVGVLLPYVMEFNRPARVPELAAVAVAMGASADASDEDLADEAIDRVAALLASVGIPATLADLGLPADRLRWTAEQALGAARLVANNPRPLDADALERIVRAAYTGDRAALRETTVHGSASPGLTTTAGAR</sequence>
<dbReference type="InterPro" id="IPR001670">
    <property type="entry name" value="ADH_Fe/GldA"/>
</dbReference>
<evidence type="ECO:0000256" key="1">
    <source>
        <dbReference type="ARBA" id="ARBA00007358"/>
    </source>
</evidence>
<dbReference type="EMBL" id="JACSPO010000001">
    <property type="protein sequence ID" value="MBD8061331.1"/>
    <property type="molecule type" value="Genomic_DNA"/>
</dbReference>
<evidence type="ECO:0000256" key="2">
    <source>
        <dbReference type="ARBA" id="ARBA00023002"/>
    </source>
</evidence>
<evidence type="ECO:0000313" key="5">
    <source>
        <dbReference type="EMBL" id="MBD8061331.1"/>
    </source>
</evidence>
<dbReference type="SUPFAM" id="SSF56796">
    <property type="entry name" value="Dehydroquinate synthase-like"/>
    <property type="match status" value="1"/>
</dbReference>
<dbReference type="Pfam" id="PF25137">
    <property type="entry name" value="ADH_Fe_C"/>
    <property type="match status" value="1"/>
</dbReference>
<keyword evidence="6" id="KW-1185">Reference proteome</keyword>
<reference evidence="5 6" key="1">
    <citation type="submission" date="2020-08" db="EMBL/GenBank/DDBJ databases">
        <title>A Genomic Blueprint of the Chicken Gut Microbiome.</title>
        <authorList>
            <person name="Gilroy R."/>
            <person name="Ravi A."/>
            <person name="Getino M."/>
            <person name="Pursley I."/>
            <person name="Horton D.L."/>
            <person name="Alikhan N.-F."/>
            <person name="Baker D."/>
            <person name="Gharbi K."/>
            <person name="Hall N."/>
            <person name="Watson M."/>
            <person name="Adriaenssens E.M."/>
            <person name="Foster-Nyarko E."/>
            <person name="Jarju S."/>
            <person name="Secka A."/>
            <person name="Antonio M."/>
            <person name="Oren A."/>
            <person name="Chaudhuri R."/>
            <person name="La Ragione R.M."/>
            <person name="Hildebrand F."/>
            <person name="Pallen M.J."/>
        </authorList>
    </citation>
    <scope>NUCLEOTIDE SEQUENCE [LARGE SCALE GENOMIC DNA]</scope>
    <source>
        <strain evidence="5 6">Sa1BUA1</strain>
    </source>
</reference>
<protein>
    <submittedName>
        <fullName evidence="5">Iron-containing alcohol dehydrogenase</fullName>
    </submittedName>
</protein>
<dbReference type="Gene3D" id="3.40.50.1970">
    <property type="match status" value="1"/>
</dbReference>
<dbReference type="InterPro" id="IPR056798">
    <property type="entry name" value="ADH_Fe_C"/>
</dbReference>
<accession>A0ABR8YZ34</accession>
<dbReference type="InterPro" id="IPR039697">
    <property type="entry name" value="Alcohol_dehydrogenase_Fe"/>
</dbReference>
<evidence type="ECO:0000259" key="3">
    <source>
        <dbReference type="Pfam" id="PF00465"/>
    </source>
</evidence>
<dbReference type="CDD" id="cd08191">
    <property type="entry name" value="Fe-ADH-like"/>
    <property type="match status" value="1"/>
</dbReference>
<feature type="domain" description="Alcohol dehydrogenase iron-type/glycerol dehydrogenase GldA" evidence="3">
    <location>
        <begin position="10"/>
        <end position="177"/>
    </location>
</feature>
<comment type="caution">
    <text evidence="5">The sequence shown here is derived from an EMBL/GenBank/DDBJ whole genome shotgun (WGS) entry which is preliminary data.</text>
</comment>
<dbReference type="RefSeq" id="WP_251838452.1">
    <property type="nucleotide sequence ID" value="NZ_JACSPO010000001.1"/>
</dbReference>
<keyword evidence="2" id="KW-0560">Oxidoreductase</keyword>
<dbReference type="Proteomes" id="UP000661894">
    <property type="component" value="Unassembled WGS sequence"/>
</dbReference>
<dbReference type="PANTHER" id="PTHR11496:SF102">
    <property type="entry name" value="ALCOHOL DEHYDROGENASE 4"/>
    <property type="match status" value="1"/>
</dbReference>
<gene>
    <name evidence="5" type="ORF">H9624_03215</name>
</gene>
<evidence type="ECO:0000259" key="4">
    <source>
        <dbReference type="Pfam" id="PF25137"/>
    </source>
</evidence>
<dbReference type="Gene3D" id="1.20.1090.10">
    <property type="entry name" value="Dehydroquinate synthase-like - alpha domain"/>
    <property type="match status" value="1"/>
</dbReference>
<dbReference type="Pfam" id="PF00465">
    <property type="entry name" value="Fe-ADH"/>
    <property type="match status" value="1"/>
</dbReference>
<evidence type="ECO:0000313" key="6">
    <source>
        <dbReference type="Proteomes" id="UP000661894"/>
    </source>
</evidence>